<dbReference type="EMBL" id="JAGFBR010000015">
    <property type="protein sequence ID" value="KAH0454749.1"/>
    <property type="molecule type" value="Genomic_DNA"/>
</dbReference>
<feature type="compositionally biased region" description="Basic and acidic residues" evidence="1">
    <location>
        <begin position="71"/>
        <end position="85"/>
    </location>
</feature>
<name>A0AAV7GFR7_DENCH</name>
<keyword evidence="3" id="KW-1185">Reference proteome</keyword>
<dbReference type="Proteomes" id="UP000775213">
    <property type="component" value="Unassembled WGS sequence"/>
</dbReference>
<feature type="region of interest" description="Disordered" evidence="1">
    <location>
        <begin position="66"/>
        <end position="85"/>
    </location>
</feature>
<evidence type="ECO:0000313" key="3">
    <source>
        <dbReference type="Proteomes" id="UP000775213"/>
    </source>
</evidence>
<organism evidence="2 3">
    <name type="scientific">Dendrobium chrysotoxum</name>
    <name type="common">Orchid</name>
    <dbReference type="NCBI Taxonomy" id="161865"/>
    <lineage>
        <taxon>Eukaryota</taxon>
        <taxon>Viridiplantae</taxon>
        <taxon>Streptophyta</taxon>
        <taxon>Embryophyta</taxon>
        <taxon>Tracheophyta</taxon>
        <taxon>Spermatophyta</taxon>
        <taxon>Magnoliopsida</taxon>
        <taxon>Liliopsida</taxon>
        <taxon>Asparagales</taxon>
        <taxon>Orchidaceae</taxon>
        <taxon>Epidendroideae</taxon>
        <taxon>Malaxideae</taxon>
        <taxon>Dendrobiinae</taxon>
        <taxon>Dendrobium</taxon>
    </lineage>
</organism>
<evidence type="ECO:0000256" key="1">
    <source>
        <dbReference type="SAM" id="MobiDB-lite"/>
    </source>
</evidence>
<protein>
    <submittedName>
        <fullName evidence="2">Uncharacterized protein</fullName>
    </submittedName>
</protein>
<sequence length="85" mass="9784">MDARETSKEKLLDAEIIYANNFSVIRVEASFLKRWTSCSRCRPSPEAAEEPLKRKGFERPLRFDISPSRRPAAECRSVKDTRKGP</sequence>
<dbReference type="AlphaFoldDB" id="A0AAV7GFR7"/>
<accession>A0AAV7GFR7</accession>
<evidence type="ECO:0000313" key="2">
    <source>
        <dbReference type="EMBL" id="KAH0454749.1"/>
    </source>
</evidence>
<gene>
    <name evidence="2" type="ORF">IEQ34_016673</name>
</gene>
<reference evidence="2 3" key="1">
    <citation type="journal article" date="2021" name="Hortic Res">
        <title>Chromosome-scale assembly of the Dendrobium chrysotoxum genome enhances the understanding of orchid evolution.</title>
        <authorList>
            <person name="Zhang Y."/>
            <person name="Zhang G.Q."/>
            <person name="Zhang D."/>
            <person name="Liu X.D."/>
            <person name="Xu X.Y."/>
            <person name="Sun W.H."/>
            <person name="Yu X."/>
            <person name="Zhu X."/>
            <person name="Wang Z.W."/>
            <person name="Zhao X."/>
            <person name="Zhong W.Y."/>
            <person name="Chen H."/>
            <person name="Yin W.L."/>
            <person name="Huang T."/>
            <person name="Niu S.C."/>
            <person name="Liu Z.J."/>
        </authorList>
    </citation>
    <scope>NUCLEOTIDE SEQUENCE [LARGE SCALE GENOMIC DNA]</scope>
    <source>
        <strain evidence="2">Lindl</strain>
    </source>
</reference>
<proteinExistence type="predicted"/>
<comment type="caution">
    <text evidence="2">The sequence shown here is derived from an EMBL/GenBank/DDBJ whole genome shotgun (WGS) entry which is preliminary data.</text>
</comment>